<dbReference type="GO" id="GO:0006457">
    <property type="term" value="P:protein folding"/>
    <property type="evidence" value="ECO:0007669"/>
    <property type="project" value="InterPro"/>
</dbReference>
<dbReference type="GO" id="GO:0051082">
    <property type="term" value="F:unfolded protein binding"/>
    <property type="evidence" value="ECO:0007669"/>
    <property type="project" value="TreeGrafter"/>
</dbReference>
<evidence type="ECO:0000313" key="7">
    <source>
        <dbReference type="Proteomes" id="UP000710385"/>
    </source>
</evidence>
<evidence type="ECO:0000256" key="2">
    <source>
        <dbReference type="ARBA" id="ARBA00023186"/>
    </source>
</evidence>
<evidence type="ECO:0000256" key="4">
    <source>
        <dbReference type="RuleBase" id="RU000639"/>
    </source>
</evidence>
<evidence type="ECO:0000313" key="6">
    <source>
        <dbReference type="EMBL" id="MBE7525673.1"/>
    </source>
</evidence>
<dbReference type="PANTHER" id="PTHR21237">
    <property type="entry name" value="GRPE PROTEIN"/>
    <property type="match status" value="1"/>
</dbReference>
<comment type="similarity">
    <text evidence="1 3 5">Belongs to the GrpE family.</text>
</comment>
<dbReference type="HAMAP" id="MF_01151">
    <property type="entry name" value="GrpE"/>
    <property type="match status" value="1"/>
</dbReference>
<dbReference type="GO" id="GO:0000774">
    <property type="term" value="F:adenyl-nucleotide exchange factor activity"/>
    <property type="evidence" value="ECO:0007669"/>
    <property type="project" value="InterPro"/>
</dbReference>
<dbReference type="InterPro" id="IPR009012">
    <property type="entry name" value="GrpE_head"/>
</dbReference>
<dbReference type="PRINTS" id="PR00773">
    <property type="entry name" value="GRPEPROTEIN"/>
</dbReference>
<proteinExistence type="inferred from homology"/>
<dbReference type="Pfam" id="PF01025">
    <property type="entry name" value="GrpE"/>
    <property type="match status" value="1"/>
</dbReference>
<reference evidence="6" key="1">
    <citation type="submission" date="2020-05" db="EMBL/GenBank/DDBJ databases">
        <title>High-Quality Genomes of Partial-Nitritation/Anammox System by Hierarchical Clustering Based Hybrid Assembly.</title>
        <authorList>
            <person name="Liu L."/>
            <person name="Wang Y."/>
            <person name="Che Y."/>
            <person name="Chen Y."/>
            <person name="Xia Y."/>
            <person name="Luo R."/>
            <person name="Cheng S.H."/>
            <person name="Zheng C."/>
            <person name="Zhang T."/>
        </authorList>
    </citation>
    <scope>NUCLEOTIDE SEQUENCE</scope>
    <source>
        <strain evidence="6">H1_PAT1</strain>
    </source>
</reference>
<dbReference type="AlphaFoldDB" id="A0A928TXQ5"/>
<dbReference type="Gene3D" id="2.30.22.10">
    <property type="entry name" value="Head domain of nucleotide exchange factor GrpE"/>
    <property type="match status" value="1"/>
</dbReference>
<dbReference type="SUPFAM" id="SSF51064">
    <property type="entry name" value="Head domain of nucleotide exchange factor GrpE"/>
    <property type="match status" value="1"/>
</dbReference>
<dbReference type="PROSITE" id="PS01071">
    <property type="entry name" value="GRPE"/>
    <property type="match status" value="1"/>
</dbReference>
<comment type="function">
    <text evidence="3 4">Participates actively in the response to hyperosmotic and heat shock by preventing the aggregation of stress-denatured proteins, in association with DnaK and GrpE. It is the nucleotide exchange factor for DnaK and may function as a thermosensor. Unfolded proteins bind initially to DnaJ; upon interaction with the DnaJ-bound protein, DnaK hydrolyzes its bound ATP, resulting in the formation of a stable complex. GrpE releases ADP from DnaK; ATP binding to DnaK triggers the release of the substrate protein, thus completing the reaction cycle. Several rounds of ATP-dependent interactions between DnaJ, DnaK and GrpE are required for fully efficient folding.</text>
</comment>
<evidence type="ECO:0000256" key="5">
    <source>
        <dbReference type="RuleBase" id="RU004478"/>
    </source>
</evidence>
<organism evidence="6 7">
    <name type="scientific">candidate division WWE3 bacterium</name>
    <dbReference type="NCBI Taxonomy" id="2053526"/>
    <lineage>
        <taxon>Bacteria</taxon>
        <taxon>Katanobacteria</taxon>
    </lineage>
</organism>
<comment type="subcellular location">
    <subcellularLocation>
        <location evidence="3">Cytoplasm</location>
    </subcellularLocation>
</comment>
<dbReference type="EMBL" id="JABTTY010000001">
    <property type="protein sequence ID" value="MBE7525673.1"/>
    <property type="molecule type" value="Genomic_DNA"/>
</dbReference>
<dbReference type="PANTHER" id="PTHR21237:SF23">
    <property type="entry name" value="GRPE PROTEIN HOMOLOG, MITOCHONDRIAL"/>
    <property type="match status" value="1"/>
</dbReference>
<evidence type="ECO:0000256" key="3">
    <source>
        <dbReference type="HAMAP-Rule" id="MF_01151"/>
    </source>
</evidence>
<protein>
    <recommendedName>
        <fullName evidence="3 4">Protein GrpE</fullName>
    </recommendedName>
    <alternativeName>
        <fullName evidence="3">HSP-70 cofactor</fullName>
    </alternativeName>
</protein>
<dbReference type="GO" id="GO:0005737">
    <property type="term" value="C:cytoplasm"/>
    <property type="evidence" value="ECO:0007669"/>
    <property type="project" value="UniProtKB-SubCell"/>
</dbReference>
<comment type="subunit">
    <text evidence="3">Homodimer.</text>
</comment>
<dbReference type="Gene3D" id="3.90.20.20">
    <property type="match status" value="1"/>
</dbReference>
<keyword evidence="3 4" id="KW-0346">Stress response</keyword>
<keyword evidence="3" id="KW-0963">Cytoplasm</keyword>
<dbReference type="GO" id="GO:0051087">
    <property type="term" value="F:protein-folding chaperone binding"/>
    <property type="evidence" value="ECO:0007669"/>
    <property type="project" value="InterPro"/>
</dbReference>
<dbReference type="GO" id="GO:0042803">
    <property type="term" value="F:protein homodimerization activity"/>
    <property type="evidence" value="ECO:0007669"/>
    <property type="project" value="InterPro"/>
</dbReference>
<name>A0A928TXQ5_UNCKA</name>
<gene>
    <name evidence="3" type="primary">grpE</name>
    <name evidence="6" type="ORF">HS096_04795</name>
</gene>
<keyword evidence="2 3" id="KW-0143">Chaperone</keyword>
<dbReference type="SUPFAM" id="SSF58014">
    <property type="entry name" value="Coiled-coil domain of nucleotide exchange factor GrpE"/>
    <property type="match status" value="1"/>
</dbReference>
<sequence length="178" mass="20159">MMDEQQHTAHGDSIANNETLDTLRRERDEYLAGWKRAMADYENLRKETEKEKEVFRKYAHESFALRILPAIDQFEVAMQFAPSLDALPVELRQGFATWMTGLEAVRSLWRDAARELGLERIPAKGAFDPHLHEAVERLPSSETPDGDILKISEHGYTLNGKVIRPAKVVVSSGAPSKE</sequence>
<dbReference type="InterPro" id="IPR000740">
    <property type="entry name" value="GrpE"/>
</dbReference>
<accession>A0A928TXQ5</accession>
<comment type="caution">
    <text evidence="6">The sequence shown here is derived from an EMBL/GenBank/DDBJ whole genome shotgun (WGS) entry which is preliminary data.</text>
</comment>
<dbReference type="InterPro" id="IPR013805">
    <property type="entry name" value="GrpE_CC"/>
</dbReference>
<dbReference type="CDD" id="cd00446">
    <property type="entry name" value="GrpE"/>
    <property type="match status" value="1"/>
</dbReference>
<dbReference type="Proteomes" id="UP000710385">
    <property type="component" value="Unassembled WGS sequence"/>
</dbReference>
<evidence type="ECO:0000256" key="1">
    <source>
        <dbReference type="ARBA" id="ARBA00009054"/>
    </source>
</evidence>